<proteinExistence type="predicted"/>
<keyword evidence="3 5" id="KW-1133">Transmembrane helix</keyword>
<evidence type="ECO:0000256" key="3">
    <source>
        <dbReference type="ARBA" id="ARBA00022989"/>
    </source>
</evidence>
<keyword evidence="4 5" id="KW-0472">Membrane</keyword>
<evidence type="ECO:0000256" key="4">
    <source>
        <dbReference type="ARBA" id="ARBA00023136"/>
    </source>
</evidence>
<evidence type="ECO:0000313" key="8">
    <source>
        <dbReference type="Proteomes" id="UP000301475"/>
    </source>
</evidence>
<keyword evidence="8" id="KW-1185">Reference proteome</keyword>
<protein>
    <submittedName>
        <fullName evidence="7">TM2 domain-containing protein</fullName>
    </submittedName>
</protein>
<feature type="domain" description="TM2" evidence="6">
    <location>
        <begin position="3"/>
        <end position="51"/>
    </location>
</feature>
<dbReference type="EMBL" id="CP039381">
    <property type="protein sequence ID" value="QCT06438.1"/>
    <property type="molecule type" value="Genomic_DNA"/>
</dbReference>
<dbReference type="RefSeq" id="WP_022504963.1">
    <property type="nucleotide sequence ID" value="NZ_CP039381.1"/>
</dbReference>
<keyword evidence="2 5" id="KW-0812">Transmembrane</keyword>
<evidence type="ECO:0000256" key="2">
    <source>
        <dbReference type="ARBA" id="ARBA00022692"/>
    </source>
</evidence>
<dbReference type="GO" id="GO:0016020">
    <property type="term" value="C:membrane"/>
    <property type="evidence" value="ECO:0007669"/>
    <property type="project" value="UniProtKB-SubCell"/>
</dbReference>
<evidence type="ECO:0000259" key="6">
    <source>
        <dbReference type="Pfam" id="PF05154"/>
    </source>
</evidence>
<dbReference type="InterPro" id="IPR007829">
    <property type="entry name" value="TM2"/>
</dbReference>
<dbReference type="PANTHER" id="PTHR21016:SF25">
    <property type="entry name" value="TM2 DOMAIN-CONTAINING PROTEIN DDB_G0277895-RELATED"/>
    <property type="match status" value="1"/>
</dbReference>
<evidence type="ECO:0000313" key="7">
    <source>
        <dbReference type="EMBL" id="QCT06438.1"/>
    </source>
</evidence>
<dbReference type="KEGG" id="ruj:E5Z56_03300"/>
<comment type="subcellular location">
    <subcellularLocation>
        <location evidence="1">Membrane</location>
        <topology evidence="1">Multi-pass membrane protein</topology>
    </subcellularLocation>
</comment>
<gene>
    <name evidence="7" type="ORF">E5Z56_03300</name>
</gene>
<dbReference type="InterPro" id="IPR050932">
    <property type="entry name" value="TM2D1-3-like"/>
</dbReference>
<evidence type="ECO:0000256" key="5">
    <source>
        <dbReference type="SAM" id="Phobius"/>
    </source>
</evidence>
<accession>A0A4P8XZX0</accession>
<organism evidence="7 8">
    <name type="scientific">Ruminococcus bovis</name>
    <dbReference type="NCBI Taxonomy" id="2564099"/>
    <lineage>
        <taxon>Bacteria</taxon>
        <taxon>Bacillati</taxon>
        <taxon>Bacillota</taxon>
        <taxon>Clostridia</taxon>
        <taxon>Eubacteriales</taxon>
        <taxon>Oscillospiraceae</taxon>
        <taxon>Ruminococcus</taxon>
    </lineage>
</organism>
<evidence type="ECO:0000256" key="1">
    <source>
        <dbReference type="ARBA" id="ARBA00004141"/>
    </source>
</evidence>
<dbReference type="PROSITE" id="PS51257">
    <property type="entry name" value="PROKAR_LIPOPROTEIN"/>
    <property type="match status" value="1"/>
</dbReference>
<dbReference type="AlphaFoldDB" id="A0A4P8XZX0"/>
<reference evidence="7 8" key="1">
    <citation type="submission" date="2019-04" db="EMBL/GenBank/DDBJ databases">
        <authorList>
            <person name="Embree M."/>
            <person name="Gaffney J.R."/>
        </authorList>
    </citation>
    <scope>NUCLEOTIDE SEQUENCE [LARGE SCALE GENOMIC DNA]</scope>
    <source>
        <strain evidence="7 8">JE7A12</strain>
    </source>
</reference>
<dbReference type="Pfam" id="PF05154">
    <property type="entry name" value="TM2"/>
    <property type="match status" value="1"/>
</dbReference>
<sequence length="62" mass="7452">MYPKSKWVSFFLCLFFGCFGIHRFYEGRVLLGIVYFCTCGIFGIGWIIDIFRYLFKPNPYYP</sequence>
<dbReference type="Proteomes" id="UP000301475">
    <property type="component" value="Chromosome"/>
</dbReference>
<feature type="transmembrane region" description="Helical" evidence="5">
    <location>
        <begin position="33"/>
        <end position="55"/>
    </location>
</feature>
<dbReference type="PANTHER" id="PTHR21016">
    <property type="entry name" value="BETA-AMYLOID BINDING PROTEIN-RELATED"/>
    <property type="match status" value="1"/>
</dbReference>
<name>A0A4P8XZX0_9FIRM</name>